<comment type="caution">
    <text evidence="1">The sequence shown here is derived from an EMBL/GenBank/DDBJ whole genome shotgun (WGS) entry which is preliminary data.</text>
</comment>
<keyword evidence="2" id="KW-1185">Reference proteome</keyword>
<proteinExistence type="predicted"/>
<gene>
    <name evidence="1" type="ORF">MRB53_029348</name>
</gene>
<accession>A0ACC2KIQ1</accession>
<organism evidence="1 2">
    <name type="scientific">Persea americana</name>
    <name type="common">Avocado</name>
    <dbReference type="NCBI Taxonomy" id="3435"/>
    <lineage>
        <taxon>Eukaryota</taxon>
        <taxon>Viridiplantae</taxon>
        <taxon>Streptophyta</taxon>
        <taxon>Embryophyta</taxon>
        <taxon>Tracheophyta</taxon>
        <taxon>Spermatophyta</taxon>
        <taxon>Magnoliopsida</taxon>
        <taxon>Magnoliidae</taxon>
        <taxon>Laurales</taxon>
        <taxon>Lauraceae</taxon>
        <taxon>Persea</taxon>
    </lineage>
</organism>
<evidence type="ECO:0000313" key="2">
    <source>
        <dbReference type="Proteomes" id="UP001234297"/>
    </source>
</evidence>
<name>A0ACC2KIQ1_PERAE</name>
<evidence type="ECO:0000313" key="1">
    <source>
        <dbReference type="EMBL" id="KAJ8620819.1"/>
    </source>
</evidence>
<dbReference type="EMBL" id="CM056817">
    <property type="protein sequence ID" value="KAJ8620819.1"/>
    <property type="molecule type" value="Genomic_DNA"/>
</dbReference>
<reference evidence="1 2" key="1">
    <citation type="journal article" date="2022" name="Hortic Res">
        <title>A haplotype resolved chromosomal level avocado genome allows analysis of novel avocado genes.</title>
        <authorList>
            <person name="Nath O."/>
            <person name="Fletcher S.J."/>
            <person name="Hayward A."/>
            <person name="Shaw L.M."/>
            <person name="Masouleh A.K."/>
            <person name="Furtado A."/>
            <person name="Henry R.J."/>
            <person name="Mitter N."/>
        </authorList>
    </citation>
    <scope>NUCLEOTIDE SEQUENCE [LARGE SCALE GENOMIC DNA]</scope>
    <source>
        <strain evidence="2">cv. Hass</strain>
    </source>
</reference>
<dbReference type="Proteomes" id="UP001234297">
    <property type="component" value="Chromosome 9"/>
</dbReference>
<protein>
    <submittedName>
        <fullName evidence="1">Uncharacterized protein</fullName>
    </submittedName>
</protein>
<sequence>MAKLSSSPPAKLLFSSLLSLSFLSLILLFLSKTTPPRPPNFSPATGLHNPFPPPPRIAYYISGSGGDGPRVFRLLSAVYHPRNRYLLHLDRRASQAEREEVAESVEAVDAFRAAGNVDVVGKADFVNSDGSSAVAAVLRGAAILMRRWKDWDWFVNLAASDYPLISQDDFLHVLSFLPRDFNFIKHTSDIGWKEYQRMLPIIVDPGLYRASKSEIFYGSSKRPLPNAYKVFTGSPSVVLSWKFIEFAVLGWDNLPRTLLLYFSNVRYSRRGYFHTLACNSREFHDTVVNSDLKFAVWDNPPGKQSRHLRMSDFDKMIASGMPFAETILSNDSVLDKIDASVLHRSQSRLAPGGWCLGKDDWGRCPCKIWGDADVLRPGPGCEGEELARKRSWERELTKRARWTGTAQTGPWRAQHGPQTQGKACGHGLKLNKKGWVNLACSATGGDGFGGDLLGGGSLKGKQNGSVFNSLDELGTSSFETLNAENTPETVDFFVSDVEGDPDCPSQGFSSIDQAIDSLRQGKFVIAVDDENGNEEGYLIMAASLTSTEALAFMIGYGSGIVSVGMKEEDLERLMLPLMSSGREREEPSAAAYTITVDLKVGISTGVSASERAKNILALSSLDSKPEDFRRPGHVFLSSIVNEKDGSLARLHYLRKIAEQFSLPIISVTDLIRYRRKREKLVNRIAVVRLPTKWGLFQAYCYHSNLDGTEHVAFVKGNIDHGQDVLVRVHSECLTGGMFGSARCDCGNQLALAMQLIEQAGRGVIVYLHGQEGRGIGLGPKLLAYNLQDQGHSTVEANLKLGLAADCRECGIGAQILRDIGVRIIHLMTNNPAKYTGLKGYGLAVVGRVPVLTPITKENRRYLETKRIKMGHIYGSDWPGPIARVVKPIVSNTGIAKEGCKD</sequence>